<dbReference type="STRING" id="62324.A0A182S041"/>
<dbReference type="VEuPathDB" id="VectorBase:AFUN011924"/>
<dbReference type="EnsemblMetazoa" id="AFUN011924-RA">
    <property type="protein sequence ID" value="AFUN011924-PA"/>
    <property type="gene ID" value="AFUN011924"/>
</dbReference>
<accession>A0A182S041</accession>
<feature type="compositionally biased region" description="Low complexity" evidence="1">
    <location>
        <begin position="300"/>
        <end position="309"/>
    </location>
</feature>
<feature type="region of interest" description="Disordered" evidence="1">
    <location>
        <begin position="437"/>
        <end position="457"/>
    </location>
</feature>
<protein>
    <recommendedName>
        <fullName evidence="3">LisH domain-containing protein</fullName>
    </recommendedName>
</protein>
<reference evidence="2" key="1">
    <citation type="submission" date="2020-05" db="UniProtKB">
        <authorList>
            <consortium name="EnsemblMetazoa"/>
        </authorList>
    </citation>
    <scope>IDENTIFICATION</scope>
    <source>
        <strain evidence="2">FUMOZ</strain>
    </source>
</reference>
<sequence>MENEFNEVAARAVLAYLYDHDMYKLAEQFCMANPYLETDRRSLQEGNLPVNFLHKPLKVVMKEFIVMQSQLLQLVNLCSGAISFPQSSSILELVDHLIKVLKSSGTGQVLKTVISTLPACIDWSETHSTTEPQPVPPNVVEHTNGGTVQGSSDMSFSADSLLGQDLIITASDMSLMETITRCVELDTMPLIMENAVFTEQPSAVKANTLNGIITVGNIPPASGTQSNQTYTSTPSASTVPMITPQQTNQSKKPTHNVTLPLPHDNVPTATTNPSLSIAKGQQQAPSVSKANTEKLPPPTTGSLLTLGTGVARSNATPLDNPIVPGAVSSRSTSSRKQSHIRILDFGTPPVKRGSPSVVGPSPVIPSPIVSVPQRSLPVLKLTPTVCVADRNQPPVQTANEETKPKKVIVKRRLKRYGTRKQIKRIVGGKLSSKKLVKRTMPKRQMHSPDSLHQQSDSINCTQPSNVSQSNRNCLQPKVNVSTINMSPAKSCRPPSASPTRAVVPGSPSCPVDPLAVCPMTPRFLTRPLQPLCMLSPLLGTLDASAISHIKSTSHTKQTTDINTPRYPITPGNTITPSPPTECVSYYESEPGTVNTARKTGTNDETDDSETDRSESPGVAKPQLTLAASEGSEEISIQYVERERFQPVMVKDREFNARLAARIEIDNGNRVFQIAVSPLITLYEDYP</sequence>
<evidence type="ECO:0008006" key="3">
    <source>
        <dbReference type="Google" id="ProtNLM"/>
    </source>
</evidence>
<dbReference type="AlphaFoldDB" id="A0A182S041"/>
<evidence type="ECO:0000256" key="1">
    <source>
        <dbReference type="SAM" id="MobiDB-lite"/>
    </source>
</evidence>
<evidence type="ECO:0000313" key="2">
    <source>
        <dbReference type="EnsemblMetazoa" id="AFUN011924-PA"/>
    </source>
</evidence>
<proteinExistence type="predicted"/>
<feature type="region of interest" description="Disordered" evidence="1">
    <location>
        <begin position="218"/>
        <end position="339"/>
    </location>
</feature>
<feature type="compositionally biased region" description="Polar residues" evidence="1">
    <location>
        <begin position="267"/>
        <end position="290"/>
    </location>
</feature>
<feature type="compositionally biased region" description="Polar residues" evidence="1">
    <location>
        <begin position="222"/>
        <end position="257"/>
    </location>
</feature>
<organism evidence="2">
    <name type="scientific">Anopheles funestus</name>
    <name type="common">African malaria mosquito</name>
    <dbReference type="NCBI Taxonomy" id="62324"/>
    <lineage>
        <taxon>Eukaryota</taxon>
        <taxon>Metazoa</taxon>
        <taxon>Ecdysozoa</taxon>
        <taxon>Arthropoda</taxon>
        <taxon>Hexapoda</taxon>
        <taxon>Insecta</taxon>
        <taxon>Pterygota</taxon>
        <taxon>Neoptera</taxon>
        <taxon>Endopterygota</taxon>
        <taxon>Diptera</taxon>
        <taxon>Nematocera</taxon>
        <taxon>Culicoidea</taxon>
        <taxon>Culicidae</taxon>
        <taxon>Anophelinae</taxon>
        <taxon>Anopheles</taxon>
    </lineage>
</organism>
<name>A0A182S041_ANOFN</name>
<feature type="region of interest" description="Disordered" evidence="1">
    <location>
        <begin position="554"/>
        <end position="626"/>
    </location>
</feature>
<dbReference type="VEuPathDB" id="VectorBase:AFUN2_008315"/>